<dbReference type="SUPFAM" id="SSF53448">
    <property type="entry name" value="Nucleotide-diphospho-sugar transferases"/>
    <property type="match status" value="1"/>
</dbReference>
<evidence type="ECO:0000256" key="3">
    <source>
        <dbReference type="ARBA" id="ARBA00022741"/>
    </source>
</evidence>
<dbReference type="GO" id="GO:0043814">
    <property type="term" value="F:phospholactate guanylyltransferase activity"/>
    <property type="evidence" value="ECO:0007669"/>
    <property type="project" value="InterPro"/>
</dbReference>
<dbReference type="OrthoDB" id="9151145at2"/>
<keyword evidence="4" id="KW-0342">GTP-binding</keyword>
<accession>A0A2T8F530</accession>
<dbReference type="Pfam" id="PF12804">
    <property type="entry name" value="NTP_transf_3"/>
    <property type="match status" value="1"/>
</dbReference>
<reference evidence="6 7" key="1">
    <citation type="submission" date="2018-04" db="EMBL/GenBank/DDBJ databases">
        <title>Genome of Nocardioides gansuensis WSJ-1.</title>
        <authorList>
            <person name="Wu S."/>
            <person name="Wang G."/>
        </authorList>
    </citation>
    <scope>NUCLEOTIDE SEQUENCE [LARGE SCALE GENOMIC DNA]</scope>
    <source>
        <strain evidence="6 7">WSJ-1</strain>
    </source>
</reference>
<keyword evidence="2 6" id="KW-0548">Nucleotidyltransferase</keyword>
<keyword evidence="7" id="KW-1185">Reference proteome</keyword>
<dbReference type="EMBL" id="QDGZ01000013">
    <property type="protein sequence ID" value="PVG80814.1"/>
    <property type="molecule type" value="Genomic_DNA"/>
</dbReference>
<evidence type="ECO:0000313" key="6">
    <source>
        <dbReference type="EMBL" id="PVG80814.1"/>
    </source>
</evidence>
<evidence type="ECO:0000256" key="1">
    <source>
        <dbReference type="ARBA" id="ARBA00022679"/>
    </source>
</evidence>
<organism evidence="6 7">
    <name type="scientific">Nocardioides gansuensis</name>
    <dbReference type="NCBI Taxonomy" id="2138300"/>
    <lineage>
        <taxon>Bacteria</taxon>
        <taxon>Bacillati</taxon>
        <taxon>Actinomycetota</taxon>
        <taxon>Actinomycetes</taxon>
        <taxon>Propionibacteriales</taxon>
        <taxon>Nocardioidaceae</taxon>
        <taxon>Nocardioides</taxon>
    </lineage>
</organism>
<evidence type="ECO:0000259" key="5">
    <source>
        <dbReference type="Pfam" id="PF12804"/>
    </source>
</evidence>
<comment type="caution">
    <text evidence="6">The sequence shown here is derived from an EMBL/GenBank/DDBJ whole genome shotgun (WGS) entry which is preliminary data.</text>
</comment>
<proteinExistence type="predicted"/>
<dbReference type="InterPro" id="IPR002835">
    <property type="entry name" value="CofC"/>
</dbReference>
<dbReference type="Proteomes" id="UP000246018">
    <property type="component" value="Unassembled WGS sequence"/>
</dbReference>
<dbReference type="PANTHER" id="PTHR40392">
    <property type="entry name" value="2-PHOSPHO-L-LACTATE GUANYLYLTRANSFERASE"/>
    <property type="match status" value="1"/>
</dbReference>
<dbReference type="InterPro" id="IPR025877">
    <property type="entry name" value="MobA-like_NTP_Trfase"/>
</dbReference>
<gene>
    <name evidence="6" type="ORF">DDE18_21430</name>
</gene>
<evidence type="ECO:0000313" key="7">
    <source>
        <dbReference type="Proteomes" id="UP000246018"/>
    </source>
</evidence>
<name>A0A2T8F530_9ACTN</name>
<dbReference type="Gene3D" id="3.90.550.10">
    <property type="entry name" value="Spore Coat Polysaccharide Biosynthesis Protein SpsA, Chain A"/>
    <property type="match status" value="1"/>
</dbReference>
<dbReference type="PANTHER" id="PTHR40392:SF1">
    <property type="entry name" value="2-PHOSPHO-L-LACTATE GUANYLYLTRANSFERASE"/>
    <property type="match status" value="1"/>
</dbReference>
<dbReference type="AlphaFoldDB" id="A0A2T8F530"/>
<protein>
    <submittedName>
        <fullName evidence="6">2-phospho-L-lactate guanylyltransferase</fullName>
    </submittedName>
</protein>
<dbReference type="InterPro" id="IPR029044">
    <property type="entry name" value="Nucleotide-diphossugar_trans"/>
</dbReference>
<sequence>MIWAVDRRASVVVLAKDARVAKTRLQLPREETRQLAVSLAAATVRTSFAAEKVGAVLVVTGDQDISLDAVQVGAEVVAEPRPLGINLAAALGRQRALELRPHAPVAVLVADLPALHPSDLDAVVAEFIAEGAPLFVADHEGTGTTFLIHGPDTLPGFGFGRSSAAMHWRLGYRRARTGPRSLRWDLDTPQDLAALVLSNGLAAS</sequence>
<evidence type="ECO:0000256" key="2">
    <source>
        <dbReference type="ARBA" id="ARBA00022695"/>
    </source>
</evidence>
<evidence type="ECO:0000256" key="4">
    <source>
        <dbReference type="ARBA" id="ARBA00023134"/>
    </source>
</evidence>
<feature type="domain" description="MobA-like NTP transferase" evidence="5">
    <location>
        <begin position="41"/>
        <end position="149"/>
    </location>
</feature>
<keyword evidence="3" id="KW-0547">Nucleotide-binding</keyword>
<keyword evidence="1 6" id="KW-0808">Transferase</keyword>
<dbReference type="GO" id="GO:0005525">
    <property type="term" value="F:GTP binding"/>
    <property type="evidence" value="ECO:0007669"/>
    <property type="project" value="UniProtKB-KW"/>
</dbReference>